<dbReference type="Gene3D" id="2.60.40.10">
    <property type="entry name" value="Immunoglobulins"/>
    <property type="match status" value="1"/>
</dbReference>
<protein>
    <recommendedName>
        <fullName evidence="4">PA14 domain-containing protein</fullName>
    </recommendedName>
</protein>
<accession>A0A196SGY6</accession>
<proteinExistence type="predicted"/>
<dbReference type="Proteomes" id="UP000078348">
    <property type="component" value="Unassembled WGS sequence"/>
</dbReference>
<keyword evidence="1" id="KW-1133">Transmembrane helix</keyword>
<name>A0A196SGY6_BLAHN</name>
<keyword evidence="1" id="KW-0472">Membrane</keyword>
<keyword evidence="1" id="KW-0812">Transmembrane</keyword>
<reference evidence="2 3" key="1">
    <citation type="submission" date="2016-05" db="EMBL/GenBank/DDBJ databases">
        <title>Nuclear genome of Blastocystis sp. subtype 1 NandII.</title>
        <authorList>
            <person name="Gentekaki E."/>
            <person name="Curtis B."/>
            <person name="Stairs C."/>
            <person name="Eme L."/>
            <person name="Herman E."/>
            <person name="Klimes V."/>
            <person name="Arias M.C."/>
            <person name="Elias M."/>
            <person name="Hilliou F."/>
            <person name="Klute M."/>
            <person name="Malik S.-B."/>
            <person name="Pightling A."/>
            <person name="Rachubinski R."/>
            <person name="Salas D."/>
            <person name="Schlacht A."/>
            <person name="Suga H."/>
            <person name="Archibald J."/>
            <person name="Ball S.G."/>
            <person name="Clark G."/>
            <person name="Dacks J."/>
            <person name="Van Der Giezen M."/>
            <person name="Tsaousis A."/>
            <person name="Roger A."/>
        </authorList>
    </citation>
    <scope>NUCLEOTIDE SEQUENCE [LARGE SCALE GENOMIC DNA]</scope>
    <source>
        <strain evidence="3">ATCC 50177 / NandII</strain>
    </source>
</reference>
<evidence type="ECO:0008006" key="4">
    <source>
        <dbReference type="Google" id="ProtNLM"/>
    </source>
</evidence>
<keyword evidence="3" id="KW-1185">Reference proteome</keyword>
<evidence type="ECO:0000313" key="3">
    <source>
        <dbReference type="Proteomes" id="UP000078348"/>
    </source>
</evidence>
<dbReference type="InterPro" id="IPR013783">
    <property type="entry name" value="Ig-like_fold"/>
</dbReference>
<comment type="caution">
    <text evidence="2">The sequence shown here is derived from an EMBL/GenBank/DDBJ whole genome shotgun (WGS) entry which is preliminary data.</text>
</comment>
<gene>
    <name evidence="2" type="ORF">AV274_2869</name>
</gene>
<evidence type="ECO:0000256" key="1">
    <source>
        <dbReference type="SAM" id="Phobius"/>
    </source>
</evidence>
<evidence type="ECO:0000313" key="2">
    <source>
        <dbReference type="EMBL" id="OAO15422.1"/>
    </source>
</evidence>
<feature type="transmembrane region" description="Helical" evidence="1">
    <location>
        <begin position="1310"/>
        <end position="1332"/>
    </location>
</feature>
<dbReference type="EMBL" id="LXWW01000142">
    <property type="protein sequence ID" value="OAO15422.1"/>
    <property type="molecule type" value="Genomic_DNA"/>
</dbReference>
<sequence length="1394" mass="151843">MYIYDEDSSFRITVDIVDKEKEENPHFDVDTLYVYEGVCSEYFPLRDSWAYSIVDVRNPFPEVIHINNQTRELSYCGGMGNSTGELTIVLKKKDVLTEVTLHLKKADAFDLPHGAQACVLKNLPDLHVIDPSIFTEDHMDSCSTVPSFSYSLSTNLSPRYAVVSSLFFVPADGIYSFTIMGDATVQLFLHHMGSPLFDVTDEGAYAHKATLRLQAGYHRLVAYGFFSAAHSFRLLWSARTGDVLLKSVAYEELRVMPAPARVPRLPRVLEAPAGIEQKFVFASVLANGVAVRVTEGACAVAERATLYVMPGETECAVGFVVRGTVGEMEGSVTVRPVAIEAGVEAVLNVSRFEDAASLELTSFFAYSDVTPLHLNASHCIASMDDTVVFDSAKHIYASFVLSPTILYHKLHLLCPGDPTAFSIQFTPEIAPRFLAPQPAFAYAVHHTLLKVGQPVSLSLQQPVCEHCSVSTQPALPRGLAVDETATISGTPLEASNVTQYTVTIHRPEQKTDVTTTIVLGVRDVVKAIPPIDFVLNGERVTKVELHFKQTFRLEVLPAGIDEYYVSLNSTLPPFVTFDGYALHGCVDRSWKQDLGVFVHAAGLTADASITVVTEGTGLLFEAISGTGQVKCNDPAFFPFTAGDLIPVDASLPGLICVVKCFSQEGCVYQYSFMRHCAPLFSPFGVADERSVYLFGDPTITQVIDPVVGIVGVPLPTLLMSIEGLYYSFSISSDNTLGWRMNADGLSLGGEAVSEGEASIAMTVEGDIVLTDQFSVLVRKNPEVDGLIPLELVVTDVKEGSRIPWFHYADGEILADVKHPLPNVSVPEVIQIVVVPAGKYTITLPAAPGFVLQVRQHRVVIASGTTSFSFAVGLFVPFASPAWLQGSQPYTAGTLTPVANGTVFSFAFDAAPKAVHALGVAFEAAGVLRLKLNGEEVLRVSDDSASTRREAVVSATALREKNELRVELTPRWPAQEAVSLQLVLFPLLSVSEAVPRSMEVTNSFNSDGDLASVMRGARPNYVSQGNYHHLFAFAFPYPMAVSGVELTTPSAEVFKIPAEVSLFGETSEGEEVMLHDSFAHHLFTAGKALLPVAEPIPLRRLLMYVSNDDDRNSTLERTRFILTGARVLVERVHFCVQGETRVREGEWVMEACAAGLRSVVMKECVVKGDQAAWRVDDHCVAETKAAFTLATRMNYQLVGVDPRRALAAVGEVTDRLVRAHKANGVRVTSIALTPAALTCTSPLSPLLKLEEAAALRAGCMQFEVAMRIKTSDRLALETAWVLNGLDVCDDWEEMCWEAMPVGQCEYDPVPLAVFPLVCGGVLLAALVTMLVVLRKKARLFCMARKQRRTDRSDAVVALVDSMDLKMEKTVSNGYKTTCKSKVGDIFIAPVVHYGV</sequence>
<organism evidence="2 3">
    <name type="scientific">Blastocystis sp. subtype 1 (strain ATCC 50177 / NandII)</name>
    <dbReference type="NCBI Taxonomy" id="478820"/>
    <lineage>
        <taxon>Eukaryota</taxon>
        <taxon>Sar</taxon>
        <taxon>Stramenopiles</taxon>
        <taxon>Bigyra</taxon>
        <taxon>Opalozoa</taxon>
        <taxon>Opalinata</taxon>
        <taxon>Blastocystidae</taxon>
        <taxon>Blastocystis</taxon>
    </lineage>
</organism>